<gene>
    <name evidence="3" type="ORF">FOZ62_014276</name>
</gene>
<reference evidence="3 4" key="1">
    <citation type="submission" date="2020-04" db="EMBL/GenBank/DDBJ databases">
        <title>Perkinsus olseni comparative genomics.</title>
        <authorList>
            <person name="Bogema D.R."/>
        </authorList>
    </citation>
    <scope>NUCLEOTIDE SEQUENCE [LARGE SCALE GENOMIC DNA]</scope>
    <source>
        <strain evidence="3">ATCC PRA-205</strain>
    </source>
</reference>
<accession>A0A7J6PP95</accession>
<proteinExistence type="predicted"/>
<sequence>FSIVLSIMFTVLTFAVLGMGSYAQREGCSLGDFACRIFTGYSGATCDHPNGVCLSLDGPSMMPCACENWSSMSVPSMTTLSSMPVSTSTTGLVSTTSGNSEGSTAQSTFPVTTTEGGNTATTTEEVAAATTAEPVAATTTAEP</sequence>
<feature type="non-terminal residue" evidence="3">
    <location>
        <position position="143"/>
    </location>
</feature>
<evidence type="ECO:0000313" key="3">
    <source>
        <dbReference type="EMBL" id="KAF4697341.1"/>
    </source>
</evidence>
<feature type="signal peptide" evidence="2">
    <location>
        <begin position="1"/>
        <end position="23"/>
    </location>
</feature>
<protein>
    <submittedName>
        <fullName evidence="3">Uncharacterized protein</fullName>
    </submittedName>
</protein>
<evidence type="ECO:0000256" key="2">
    <source>
        <dbReference type="SAM" id="SignalP"/>
    </source>
</evidence>
<feature type="non-terminal residue" evidence="3">
    <location>
        <position position="1"/>
    </location>
</feature>
<feature type="compositionally biased region" description="Low complexity" evidence="1">
    <location>
        <begin position="110"/>
        <end position="119"/>
    </location>
</feature>
<feature type="region of interest" description="Disordered" evidence="1">
    <location>
        <begin position="80"/>
        <end position="119"/>
    </location>
</feature>
<evidence type="ECO:0000256" key="1">
    <source>
        <dbReference type="SAM" id="MobiDB-lite"/>
    </source>
</evidence>
<feature type="chain" id="PRO_5029486505" evidence="2">
    <location>
        <begin position="24"/>
        <end position="143"/>
    </location>
</feature>
<dbReference type="EMBL" id="JABANM010035608">
    <property type="protein sequence ID" value="KAF4697341.1"/>
    <property type="molecule type" value="Genomic_DNA"/>
</dbReference>
<comment type="caution">
    <text evidence="3">The sequence shown here is derived from an EMBL/GenBank/DDBJ whole genome shotgun (WGS) entry which is preliminary data.</text>
</comment>
<dbReference type="Proteomes" id="UP000574390">
    <property type="component" value="Unassembled WGS sequence"/>
</dbReference>
<feature type="compositionally biased region" description="Low complexity" evidence="1">
    <location>
        <begin position="85"/>
        <end position="100"/>
    </location>
</feature>
<keyword evidence="2" id="KW-0732">Signal</keyword>
<name>A0A7J6PP95_PEROL</name>
<organism evidence="3 4">
    <name type="scientific">Perkinsus olseni</name>
    <name type="common">Perkinsus atlanticus</name>
    <dbReference type="NCBI Taxonomy" id="32597"/>
    <lineage>
        <taxon>Eukaryota</taxon>
        <taxon>Sar</taxon>
        <taxon>Alveolata</taxon>
        <taxon>Perkinsozoa</taxon>
        <taxon>Perkinsea</taxon>
        <taxon>Perkinsida</taxon>
        <taxon>Perkinsidae</taxon>
        <taxon>Perkinsus</taxon>
    </lineage>
</organism>
<dbReference type="AlphaFoldDB" id="A0A7J6PP95"/>
<evidence type="ECO:0000313" key="4">
    <source>
        <dbReference type="Proteomes" id="UP000574390"/>
    </source>
</evidence>